<accession>A0A382XXA3</accession>
<proteinExistence type="predicted"/>
<dbReference type="GO" id="GO:0050660">
    <property type="term" value="F:flavin adenine dinucleotide binding"/>
    <property type="evidence" value="ECO:0007669"/>
    <property type="project" value="TreeGrafter"/>
</dbReference>
<evidence type="ECO:0008006" key="2">
    <source>
        <dbReference type="Google" id="ProtNLM"/>
    </source>
</evidence>
<gene>
    <name evidence="1" type="ORF">METZ01_LOCUS428601</name>
</gene>
<dbReference type="GO" id="GO:0008767">
    <property type="term" value="F:UDP-galactopyranose mutase activity"/>
    <property type="evidence" value="ECO:0007669"/>
    <property type="project" value="TreeGrafter"/>
</dbReference>
<evidence type="ECO:0000313" key="1">
    <source>
        <dbReference type="EMBL" id="SVD75747.1"/>
    </source>
</evidence>
<sequence>MKFAIDELIKIDIISKEDVLDSTLIRMPKTYPAYFGTYDDFDVVKKFTNSLENLFLIGRNGMHKYNNQDHSMLTAMTAVENIINNVKTKDNIWLVNTEKDYHEKK</sequence>
<protein>
    <recommendedName>
        <fullName evidence="2">Amine oxidase domain-containing protein</fullName>
    </recommendedName>
</protein>
<dbReference type="InterPro" id="IPR036188">
    <property type="entry name" value="FAD/NAD-bd_sf"/>
</dbReference>
<dbReference type="Gene3D" id="3.50.50.60">
    <property type="entry name" value="FAD/NAD(P)-binding domain"/>
    <property type="match status" value="1"/>
</dbReference>
<dbReference type="AlphaFoldDB" id="A0A382XXA3"/>
<reference evidence="1" key="1">
    <citation type="submission" date="2018-05" db="EMBL/GenBank/DDBJ databases">
        <authorList>
            <person name="Lanie J.A."/>
            <person name="Ng W.-L."/>
            <person name="Kazmierczak K.M."/>
            <person name="Andrzejewski T.M."/>
            <person name="Davidsen T.M."/>
            <person name="Wayne K.J."/>
            <person name="Tettelin H."/>
            <person name="Glass J.I."/>
            <person name="Rusch D."/>
            <person name="Podicherti R."/>
            <person name="Tsui H.-C.T."/>
            <person name="Winkler M.E."/>
        </authorList>
    </citation>
    <scope>NUCLEOTIDE SEQUENCE</scope>
</reference>
<name>A0A382XXA3_9ZZZZ</name>
<dbReference type="GO" id="GO:0005829">
    <property type="term" value="C:cytosol"/>
    <property type="evidence" value="ECO:0007669"/>
    <property type="project" value="TreeGrafter"/>
</dbReference>
<dbReference type="PANTHER" id="PTHR21197">
    <property type="entry name" value="UDP-GALACTOPYRANOSE MUTASE"/>
    <property type="match status" value="1"/>
</dbReference>
<dbReference type="EMBL" id="UINC01171266">
    <property type="protein sequence ID" value="SVD75747.1"/>
    <property type="molecule type" value="Genomic_DNA"/>
</dbReference>
<dbReference type="PANTHER" id="PTHR21197:SF0">
    <property type="entry name" value="UDP-GALACTOPYRANOSE MUTASE"/>
    <property type="match status" value="1"/>
</dbReference>
<organism evidence="1">
    <name type="scientific">marine metagenome</name>
    <dbReference type="NCBI Taxonomy" id="408172"/>
    <lineage>
        <taxon>unclassified sequences</taxon>
        <taxon>metagenomes</taxon>
        <taxon>ecological metagenomes</taxon>
    </lineage>
</organism>